<accession>A0A4V3BPQ1</accession>
<name>A0A4V3BPQ1_SCAGO</name>
<gene>
    <name evidence="2" type="ORF">EC847_10596</name>
</gene>
<keyword evidence="1" id="KW-1133">Transmembrane helix</keyword>
<sequence length="288" mass="33692">MFDSKMADLRQGRWKKRLPMLVAKGARSGNPYDYYAVHLVDVDRNRYQLVGYKHRAVTLARWDYDEGRFLDERRISVAELDAMQAEIIHHRSYGPVSFSGILAFSFSYRTRFAYLKTLFSRGKGKLVSTCFANKELKSRDRIALLNLLVNEYIQQRPSRLHAGVLIDEVIEMLYGKLWYKHIRNEEFRRKVRLLLKSLIITGDLAQKDERYYVQPQSVATIVEFEKEERRVEQQDKMQRNFVRLMIVITASTALITLALLGLAGVIDLHKVWETLSNLNPFSILMKLI</sequence>
<evidence type="ECO:0000313" key="3">
    <source>
        <dbReference type="Proteomes" id="UP000295530"/>
    </source>
</evidence>
<organism evidence="2 3">
    <name type="scientific">Scandinavium goeteborgense</name>
    <dbReference type="NCBI Taxonomy" id="1851514"/>
    <lineage>
        <taxon>Bacteria</taxon>
        <taxon>Pseudomonadati</taxon>
        <taxon>Pseudomonadota</taxon>
        <taxon>Gammaproteobacteria</taxon>
        <taxon>Enterobacterales</taxon>
        <taxon>Enterobacteriaceae</taxon>
        <taxon>Scandinavium</taxon>
    </lineage>
</organism>
<keyword evidence="1" id="KW-0472">Membrane</keyword>
<evidence type="ECO:0000313" key="2">
    <source>
        <dbReference type="EMBL" id="TDN58472.1"/>
    </source>
</evidence>
<keyword evidence="1" id="KW-0812">Transmembrane</keyword>
<dbReference type="OrthoDB" id="6615125at2"/>
<feature type="transmembrane region" description="Helical" evidence="1">
    <location>
        <begin position="244"/>
        <end position="266"/>
    </location>
</feature>
<evidence type="ECO:0000256" key="1">
    <source>
        <dbReference type="SAM" id="Phobius"/>
    </source>
</evidence>
<dbReference type="Proteomes" id="UP000295530">
    <property type="component" value="Unassembled WGS sequence"/>
</dbReference>
<keyword evidence="3" id="KW-1185">Reference proteome</keyword>
<dbReference type="EMBL" id="SNVX01000005">
    <property type="protein sequence ID" value="TDN58472.1"/>
    <property type="molecule type" value="Genomic_DNA"/>
</dbReference>
<dbReference type="RefSeq" id="WP_133461134.1">
    <property type="nucleotide sequence ID" value="NZ_SNVX01000005.1"/>
</dbReference>
<protein>
    <submittedName>
        <fullName evidence="2">Uncharacterized protein</fullName>
    </submittedName>
</protein>
<dbReference type="AlphaFoldDB" id="A0A4V3BPQ1"/>
<reference evidence="2 3" key="1">
    <citation type="submission" date="2019-03" db="EMBL/GenBank/DDBJ databases">
        <title>Genomic analyses of the natural microbiome of Caenorhabditis elegans.</title>
        <authorList>
            <person name="Samuel B."/>
        </authorList>
    </citation>
    <scope>NUCLEOTIDE SEQUENCE [LARGE SCALE GENOMIC DNA]</scope>
    <source>
        <strain evidence="2 3">BIGb0156</strain>
    </source>
</reference>
<comment type="caution">
    <text evidence="2">The sequence shown here is derived from an EMBL/GenBank/DDBJ whole genome shotgun (WGS) entry which is preliminary data.</text>
</comment>
<proteinExistence type="predicted"/>